<gene>
    <name evidence="1" type="primary">yfbT</name>
    <name evidence="1" type="ORF">Mal15_46070</name>
</gene>
<sequence length="210" mass="22908">MSPEQFSALIKQASLLLFDLDGTLVDSSRSVRRAWRDFAARHQVAESAIFAISEGRQGHAVVSELRPDLDAQAEDRRLVEHQIADTADVVEIAGAARLLHQLEPTRWAIVTSCTERLATARLDAAGLPRPRLLITADDTMRSKPDPEGLQLAMKRCGVQPSECVAFEDSQAGIVAAVRAGTRVIQIGPRSHSSNGDTVASIRDWNLFVDC</sequence>
<protein>
    <submittedName>
        <fullName evidence="1">Sugar phosphatase YfbT</fullName>
        <ecNumber evidence="1">3.1.3.23</ecNumber>
    </submittedName>
</protein>
<dbReference type="InterPro" id="IPR006439">
    <property type="entry name" value="HAD-SF_hydro_IA"/>
</dbReference>
<dbReference type="Gene3D" id="1.10.150.240">
    <property type="entry name" value="Putative phosphatase, domain 2"/>
    <property type="match status" value="1"/>
</dbReference>
<dbReference type="InterPro" id="IPR023214">
    <property type="entry name" value="HAD_sf"/>
</dbReference>
<keyword evidence="2" id="KW-1185">Reference proteome</keyword>
<organism evidence="1 2">
    <name type="scientific">Stieleria maiorica</name>
    <dbReference type="NCBI Taxonomy" id="2795974"/>
    <lineage>
        <taxon>Bacteria</taxon>
        <taxon>Pseudomonadati</taxon>
        <taxon>Planctomycetota</taxon>
        <taxon>Planctomycetia</taxon>
        <taxon>Pirellulales</taxon>
        <taxon>Pirellulaceae</taxon>
        <taxon>Stieleria</taxon>
    </lineage>
</organism>
<dbReference type="AlphaFoldDB" id="A0A5B9MKL3"/>
<dbReference type="Gene3D" id="3.40.50.1000">
    <property type="entry name" value="HAD superfamily/HAD-like"/>
    <property type="match status" value="1"/>
</dbReference>
<name>A0A5B9MKL3_9BACT</name>
<dbReference type="SFLD" id="SFLDS00003">
    <property type="entry name" value="Haloacid_Dehalogenase"/>
    <property type="match status" value="1"/>
</dbReference>
<dbReference type="EC" id="3.1.3.23" evidence="1"/>
<dbReference type="InterPro" id="IPR023198">
    <property type="entry name" value="PGP-like_dom2"/>
</dbReference>
<proteinExistence type="predicted"/>
<dbReference type="InterPro" id="IPR036412">
    <property type="entry name" value="HAD-like_sf"/>
</dbReference>
<evidence type="ECO:0000313" key="1">
    <source>
        <dbReference type="EMBL" id="QEG00537.1"/>
    </source>
</evidence>
<dbReference type="Proteomes" id="UP000321353">
    <property type="component" value="Chromosome"/>
</dbReference>
<dbReference type="PANTHER" id="PTHR43481:SF4">
    <property type="entry name" value="GLYCEROL-1-PHOSPHATE PHOSPHOHYDROLASE 1-RELATED"/>
    <property type="match status" value="1"/>
</dbReference>
<keyword evidence="1" id="KW-0378">Hydrolase</keyword>
<accession>A0A5B9MKL3</accession>
<dbReference type="SUPFAM" id="SSF56784">
    <property type="entry name" value="HAD-like"/>
    <property type="match status" value="1"/>
</dbReference>
<dbReference type="SFLD" id="SFLDG01129">
    <property type="entry name" value="C1.5:_HAD__Beta-PGM__Phosphata"/>
    <property type="match status" value="1"/>
</dbReference>
<dbReference type="InterPro" id="IPR051806">
    <property type="entry name" value="HAD-like_SPP"/>
</dbReference>
<dbReference type="NCBIfam" id="TIGR01549">
    <property type="entry name" value="HAD-SF-IA-v1"/>
    <property type="match status" value="1"/>
</dbReference>
<dbReference type="KEGG" id="smam:Mal15_46070"/>
<dbReference type="PANTHER" id="PTHR43481">
    <property type="entry name" value="FRUCTOSE-1-PHOSPHATE PHOSPHATASE"/>
    <property type="match status" value="1"/>
</dbReference>
<evidence type="ECO:0000313" key="2">
    <source>
        <dbReference type="Proteomes" id="UP000321353"/>
    </source>
</evidence>
<dbReference type="EMBL" id="CP036264">
    <property type="protein sequence ID" value="QEG00537.1"/>
    <property type="molecule type" value="Genomic_DNA"/>
</dbReference>
<dbReference type="RefSeq" id="WP_147869760.1">
    <property type="nucleotide sequence ID" value="NZ_CP036264.1"/>
</dbReference>
<dbReference type="NCBIfam" id="TIGR01509">
    <property type="entry name" value="HAD-SF-IA-v3"/>
    <property type="match status" value="1"/>
</dbReference>
<dbReference type="GO" id="GO:0050308">
    <property type="term" value="F:sugar-phosphatase activity"/>
    <property type="evidence" value="ECO:0007669"/>
    <property type="project" value="UniProtKB-EC"/>
</dbReference>
<dbReference type="Pfam" id="PF00702">
    <property type="entry name" value="Hydrolase"/>
    <property type="match status" value="1"/>
</dbReference>
<reference evidence="1 2" key="1">
    <citation type="submission" date="2019-02" db="EMBL/GenBank/DDBJ databases">
        <title>Planctomycetal bacteria perform biofilm scaping via a novel small molecule.</title>
        <authorList>
            <person name="Jeske O."/>
            <person name="Boedeker C."/>
            <person name="Wiegand S."/>
            <person name="Breitling P."/>
            <person name="Kallscheuer N."/>
            <person name="Jogler M."/>
            <person name="Rohde M."/>
            <person name="Petersen J."/>
            <person name="Medema M.H."/>
            <person name="Surup F."/>
            <person name="Jogler C."/>
        </authorList>
    </citation>
    <scope>NUCLEOTIDE SEQUENCE [LARGE SCALE GENOMIC DNA]</scope>
    <source>
        <strain evidence="1 2">Mal15</strain>
    </source>
</reference>